<keyword evidence="1" id="KW-0808">Transferase</keyword>
<dbReference type="SUPFAM" id="SSF52821">
    <property type="entry name" value="Rhodanese/Cell cycle control phosphatase"/>
    <property type="match status" value="1"/>
</dbReference>
<organism evidence="4 5">
    <name type="scientific">Streptomyces fuscichromogenes</name>
    <dbReference type="NCBI Taxonomy" id="1324013"/>
    <lineage>
        <taxon>Bacteria</taxon>
        <taxon>Bacillati</taxon>
        <taxon>Actinomycetota</taxon>
        <taxon>Actinomycetes</taxon>
        <taxon>Kitasatosporales</taxon>
        <taxon>Streptomycetaceae</taxon>
        <taxon>Streptomyces</taxon>
    </lineage>
</organism>
<dbReference type="AlphaFoldDB" id="A0A918CTK8"/>
<name>A0A918CTK8_9ACTN</name>
<dbReference type="Pfam" id="PF00581">
    <property type="entry name" value="Rhodanese"/>
    <property type="match status" value="1"/>
</dbReference>
<keyword evidence="2" id="KW-0677">Repeat</keyword>
<protein>
    <recommendedName>
        <fullName evidence="3">Rhodanese domain-containing protein</fullName>
    </recommendedName>
</protein>
<evidence type="ECO:0000256" key="2">
    <source>
        <dbReference type="ARBA" id="ARBA00022737"/>
    </source>
</evidence>
<dbReference type="Proteomes" id="UP000653411">
    <property type="component" value="Unassembled WGS sequence"/>
</dbReference>
<reference evidence="4" key="1">
    <citation type="journal article" date="2014" name="Int. J. Syst. Evol. Microbiol.">
        <title>Complete genome sequence of Corynebacterium casei LMG S-19264T (=DSM 44701T), isolated from a smear-ripened cheese.</title>
        <authorList>
            <consortium name="US DOE Joint Genome Institute (JGI-PGF)"/>
            <person name="Walter F."/>
            <person name="Albersmeier A."/>
            <person name="Kalinowski J."/>
            <person name="Ruckert C."/>
        </authorList>
    </citation>
    <scope>NUCLEOTIDE SEQUENCE</scope>
    <source>
        <strain evidence="4">CGMCC 4.7110</strain>
    </source>
</reference>
<dbReference type="InterPro" id="IPR045078">
    <property type="entry name" value="TST/MPST-like"/>
</dbReference>
<dbReference type="InterPro" id="IPR001763">
    <property type="entry name" value="Rhodanese-like_dom"/>
</dbReference>
<dbReference type="InterPro" id="IPR036873">
    <property type="entry name" value="Rhodanese-like_dom_sf"/>
</dbReference>
<proteinExistence type="predicted"/>
<dbReference type="PROSITE" id="PS50206">
    <property type="entry name" value="RHODANESE_3"/>
    <property type="match status" value="1"/>
</dbReference>
<dbReference type="Gene3D" id="3.40.250.10">
    <property type="entry name" value="Rhodanese-like domain"/>
    <property type="match status" value="1"/>
</dbReference>
<dbReference type="EMBL" id="BMML01000013">
    <property type="protein sequence ID" value="GGN23297.1"/>
    <property type="molecule type" value="Genomic_DNA"/>
</dbReference>
<dbReference type="PANTHER" id="PTHR11364">
    <property type="entry name" value="THIOSULFATE SULFERTANSFERASE"/>
    <property type="match status" value="1"/>
</dbReference>
<dbReference type="PANTHER" id="PTHR11364:SF27">
    <property type="entry name" value="SULFURTRANSFERASE"/>
    <property type="match status" value="1"/>
</dbReference>
<evidence type="ECO:0000313" key="5">
    <source>
        <dbReference type="Proteomes" id="UP000653411"/>
    </source>
</evidence>
<sequence length="125" mass="13173">MLSADGVPNIVRPDREGFGAGHAPGARFADLTELCDPADRFAFTLPSSGALAAAAGALGIGTDTHVVAYDTTTTAWATRLWWLLRVFGHDRVSVLDGGLHAWRESGHPVETARDPSTCCALRPCG</sequence>
<dbReference type="GO" id="GO:0004792">
    <property type="term" value="F:thiosulfate-cyanide sulfurtransferase activity"/>
    <property type="evidence" value="ECO:0007669"/>
    <property type="project" value="TreeGrafter"/>
</dbReference>
<accession>A0A918CTK8</accession>
<gene>
    <name evidence="4" type="ORF">GCM10011578_055480</name>
</gene>
<evidence type="ECO:0000313" key="4">
    <source>
        <dbReference type="EMBL" id="GGN23297.1"/>
    </source>
</evidence>
<dbReference type="SMART" id="SM00450">
    <property type="entry name" value="RHOD"/>
    <property type="match status" value="1"/>
</dbReference>
<reference evidence="4" key="2">
    <citation type="submission" date="2020-09" db="EMBL/GenBank/DDBJ databases">
        <authorList>
            <person name="Sun Q."/>
            <person name="Zhou Y."/>
        </authorList>
    </citation>
    <scope>NUCLEOTIDE SEQUENCE</scope>
    <source>
        <strain evidence="4">CGMCC 4.7110</strain>
    </source>
</reference>
<evidence type="ECO:0000256" key="1">
    <source>
        <dbReference type="ARBA" id="ARBA00022679"/>
    </source>
</evidence>
<comment type="caution">
    <text evidence="4">The sequence shown here is derived from an EMBL/GenBank/DDBJ whole genome shotgun (WGS) entry which is preliminary data.</text>
</comment>
<dbReference type="CDD" id="cd01448">
    <property type="entry name" value="TST_Repeat_1"/>
    <property type="match status" value="1"/>
</dbReference>
<keyword evidence="5" id="KW-1185">Reference proteome</keyword>
<evidence type="ECO:0000259" key="3">
    <source>
        <dbReference type="PROSITE" id="PS50206"/>
    </source>
</evidence>
<feature type="domain" description="Rhodanese" evidence="3">
    <location>
        <begin position="11"/>
        <end position="111"/>
    </location>
</feature>